<evidence type="ECO:0000313" key="4">
    <source>
        <dbReference type="Proteomes" id="UP000008837"/>
    </source>
</evidence>
<protein>
    <recommendedName>
        <fullName evidence="5">Rrp15p-domain-containing protein</fullName>
    </recommendedName>
</protein>
<dbReference type="VEuPathDB" id="FungiDB:MGL_3164"/>
<dbReference type="GeneID" id="5853926"/>
<feature type="compositionally biased region" description="Acidic residues" evidence="2">
    <location>
        <begin position="32"/>
        <end position="71"/>
    </location>
</feature>
<dbReference type="InParanoid" id="A8Q7Z2"/>
<dbReference type="GO" id="GO:0000460">
    <property type="term" value="P:maturation of 5.8S rRNA"/>
    <property type="evidence" value="ECO:0007669"/>
    <property type="project" value="TreeGrafter"/>
</dbReference>
<dbReference type="GO" id="GO:0000470">
    <property type="term" value="P:maturation of LSU-rRNA"/>
    <property type="evidence" value="ECO:0007669"/>
    <property type="project" value="TreeGrafter"/>
</dbReference>
<feature type="compositionally biased region" description="Polar residues" evidence="2">
    <location>
        <begin position="1"/>
        <end position="10"/>
    </location>
</feature>
<evidence type="ECO:0000256" key="1">
    <source>
        <dbReference type="ARBA" id="ARBA00007462"/>
    </source>
</evidence>
<dbReference type="OrthoDB" id="20949at2759"/>
<dbReference type="PANTHER" id="PTHR13245:SF14">
    <property type="entry name" value="RRP15-LIKE PROTEIN"/>
    <property type="match status" value="1"/>
</dbReference>
<accession>A8Q7Z2</accession>
<dbReference type="Proteomes" id="UP000008837">
    <property type="component" value="Unassembled WGS sequence"/>
</dbReference>
<dbReference type="STRING" id="425265.A8Q7Z2"/>
<dbReference type="FunCoup" id="A8Q7Z2">
    <property type="interactions" value="16"/>
</dbReference>
<feature type="region of interest" description="Disordered" evidence="2">
    <location>
        <begin position="1"/>
        <end position="107"/>
    </location>
</feature>
<proteinExistence type="inferred from homology"/>
<feature type="region of interest" description="Disordered" evidence="2">
    <location>
        <begin position="228"/>
        <end position="249"/>
    </location>
</feature>
<dbReference type="Pfam" id="PF07890">
    <property type="entry name" value="Rrp15p"/>
    <property type="match status" value="1"/>
</dbReference>
<gene>
    <name evidence="3" type="ORF">MGL_3164</name>
</gene>
<sequence length="275" mass="30240">MSFGNPSANERQGGKKKVSEREGRAVDSREGDMDDDDNDNDNDDDDDDDDEEEDDADDDDNDDDDDDDDEGANGVESGDENNTHFSQEKSAKTQKRKRRALSPGAFGETLEQLLGDATTATKGQNEILSLAPRIRRTANATTLRAKAARLALEQRREREERAHIKDVIGEWGAPGTLSNSTQMPLSGAALDAWTEQGGAKGYERRLRKTAQRGVVKLFNAIRAAQSTTESDIEKARSTQKSRKLNALGSKDMAVKELSKSHFLDLLRQTPKDTAA</sequence>
<dbReference type="KEGG" id="mgl:MGL_3164"/>
<organism evidence="3 4">
    <name type="scientific">Malassezia globosa (strain ATCC MYA-4612 / CBS 7966)</name>
    <name type="common">Dandruff-associated fungus</name>
    <dbReference type="NCBI Taxonomy" id="425265"/>
    <lineage>
        <taxon>Eukaryota</taxon>
        <taxon>Fungi</taxon>
        <taxon>Dikarya</taxon>
        <taxon>Basidiomycota</taxon>
        <taxon>Ustilaginomycotina</taxon>
        <taxon>Malasseziomycetes</taxon>
        <taxon>Malasseziales</taxon>
        <taxon>Malasseziaceae</taxon>
        <taxon>Malassezia</taxon>
    </lineage>
</organism>
<comment type="caution">
    <text evidence="3">The sequence shown here is derived from an EMBL/GenBank/DDBJ whole genome shotgun (WGS) entry which is preliminary data.</text>
</comment>
<keyword evidence="4" id="KW-1185">Reference proteome</keyword>
<name>A8Q7Z2_MALGO</name>
<feature type="compositionally biased region" description="Basic and acidic residues" evidence="2">
    <location>
        <begin position="17"/>
        <end position="31"/>
    </location>
</feature>
<dbReference type="AlphaFoldDB" id="A8Q7Z2"/>
<evidence type="ECO:0000313" key="3">
    <source>
        <dbReference type="EMBL" id="EDP42406.1"/>
    </source>
</evidence>
<dbReference type="PANTHER" id="PTHR13245">
    <property type="entry name" value="RRP15-LIKE PROTEIN"/>
    <property type="match status" value="1"/>
</dbReference>
<evidence type="ECO:0008006" key="5">
    <source>
        <dbReference type="Google" id="ProtNLM"/>
    </source>
</evidence>
<evidence type="ECO:0000256" key="2">
    <source>
        <dbReference type="SAM" id="MobiDB-lite"/>
    </source>
</evidence>
<comment type="similarity">
    <text evidence="1">Belongs to the RRP15 family.</text>
</comment>
<dbReference type="EMBL" id="AAYY01000011">
    <property type="protein sequence ID" value="EDP42406.1"/>
    <property type="molecule type" value="Genomic_DNA"/>
</dbReference>
<dbReference type="RefSeq" id="XP_001729620.1">
    <property type="nucleotide sequence ID" value="XM_001729568.1"/>
</dbReference>
<reference evidence="3 4" key="1">
    <citation type="journal article" date="2007" name="Proc. Natl. Acad. Sci. U.S.A.">
        <title>Dandruff-associated Malassezia genomes reveal convergent and divergent virulence traits shared with plant and human fungal pathogens.</title>
        <authorList>
            <person name="Xu J."/>
            <person name="Saunders C.W."/>
            <person name="Hu P."/>
            <person name="Grant R.A."/>
            <person name="Boekhout T."/>
            <person name="Kuramae E.E."/>
            <person name="Kronstad J.W."/>
            <person name="Deangelis Y.M."/>
            <person name="Reeder N.L."/>
            <person name="Johnstone K.R."/>
            <person name="Leland M."/>
            <person name="Fieno A.M."/>
            <person name="Begley W.M."/>
            <person name="Sun Y."/>
            <person name="Lacey M.P."/>
            <person name="Chaudhary T."/>
            <person name="Keough T."/>
            <person name="Chu L."/>
            <person name="Sears R."/>
            <person name="Yuan B."/>
            <person name="Dawson T.L.Jr."/>
        </authorList>
    </citation>
    <scope>NUCLEOTIDE SEQUENCE [LARGE SCALE GENOMIC DNA]</scope>
    <source>
        <strain evidence="4">ATCC MYA-4612 / CBS 7966</strain>
    </source>
</reference>
<dbReference type="GO" id="GO:0030687">
    <property type="term" value="C:preribosome, large subunit precursor"/>
    <property type="evidence" value="ECO:0007669"/>
    <property type="project" value="TreeGrafter"/>
</dbReference>
<dbReference type="OMA" id="FVKQRFY"/>
<dbReference type="InterPro" id="IPR012459">
    <property type="entry name" value="Rrp15"/>
</dbReference>